<sequence length="205" mass="23919">MTMPQRIGIFGGTFNPIHLGHLVIAEAAWQEYDLTKVVFVPASHPPHKQQDLDVAPDELRYEMVRLAIADNPHFDISDVELQREGLSYTVDTLRYFHTQYPTGTEFYFIVGTDTLEQLPTWKYIDELIELCHFVGALRPHYQVNREHLTERFGDLAQTRIHYLATPQLEISATDLRRRLCRGQSVRYLMPDAVRRWLTEKGIYDC</sequence>
<accession>W1U0J3</accession>
<evidence type="ECO:0000256" key="3">
    <source>
        <dbReference type="ARBA" id="ARBA00022642"/>
    </source>
</evidence>
<dbReference type="NCBIfam" id="TIGR00125">
    <property type="entry name" value="cyt_tran_rel"/>
    <property type="match status" value="1"/>
</dbReference>
<evidence type="ECO:0000259" key="11">
    <source>
        <dbReference type="Pfam" id="PF01467"/>
    </source>
</evidence>
<dbReference type="AlphaFoldDB" id="W1U0J3"/>
<dbReference type="EMBL" id="AZMC01000329">
    <property type="protein sequence ID" value="ETI86164.1"/>
    <property type="molecule type" value="Genomic_DNA"/>
</dbReference>
<evidence type="ECO:0000256" key="9">
    <source>
        <dbReference type="ARBA" id="ARBA00048721"/>
    </source>
</evidence>
<dbReference type="CDD" id="cd02165">
    <property type="entry name" value="NMNAT"/>
    <property type="match status" value="1"/>
</dbReference>
<evidence type="ECO:0000256" key="6">
    <source>
        <dbReference type="ARBA" id="ARBA00022741"/>
    </source>
</evidence>
<dbReference type="InterPro" id="IPR005248">
    <property type="entry name" value="NadD/NMNAT"/>
</dbReference>
<comment type="catalytic activity">
    <reaction evidence="9 10">
        <text>nicotinate beta-D-ribonucleotide + ATP + H(+) = deamido-NAD(+) + diphosphate</text>
        <dbReference type="Rhea" id="RHEA:22860"/>
        <dbReference type="ChEBI" id="CHEBI:15378"/>
        <dbReference type="ChEBI" id="CHEBI:30616"/>
        <dbReference type="ChEBI" id="CHEBI:33019"/>
        <dbReference type="ChEBI" id="CHEBI:57502"/>
        <dbReference type="ChEBI" id="CHEBI:58437"/>
        <dbReference type="EC" id="2.7.7.18"/>
    </reaction>
</comment>
<dbReference type="NCBIfam" id="NF000840">
    <property type="entry name" value="PRK00071.1-3"/>
    <property type="match status" value="1"/>
</dbReference>
<dbReference type="Proteomes" id="UP000018840">
    <property type="component" value="Unassembled WGS sequence"/>
</dbReference>
<keyword evidence="8 10" id="KW-0520">NAD</keyword>
<evidence type="ECO:0000256" key="4">
    <source>
        <dbReference type="ARBA" id="ARBA00022679"/>
    </source>
</evidence>
<keyword evidence="6 10" id="KW-0547">Nucleotide-binding</keyword>
<evidence type="ECO:0000256" key="1">
    <source>
        <dbReference type="ARBA" id="ARBA00002324"/>
    </source>
</evidence>
<evidence type="ECO:0000256" key="7">
    <source>
        <dbReference type="ARBA" id="ARBA00022840"/>
    </source>
</evidence>
<comment type="function">
    <text evidence="1 10">Catalyzes the reversible adenylation of nicotinate mononucleotide (NaMN) to nicotinic acid adenine dinucleotide (NaAD).</text>
</comment>
<protein>
    <recommendedName>
        <fullName evidence="10">Probable nicotinate-nucleotide adenylyltransferase</fullName>
        <ecNumber evidence="10">2.7.7.18</ecNumber>
    </recommendedName>
    <alternativeName>
        <fullName evidence="10">Deamido-NAD(+) diphosphorylase</fullName>
    </alternativeName>
    <alternativeName>
        <fullName evidence="10">Deamido-NAD(+) pyrophosphorylase</fullName>
    </alternativeName>
    <alternativeName>
        <fullName evidence="10">Nicotinate mononucleotide adenylyltransferase</fullName>
        <shortName evidence="10">NaMN adenylyltransferase</shortName>
    </alternativeName>
</protein>
<dbReference type="PATRIC" id="fig|1403945.3.peg.1011"/>
<dbReference type="EC" id="2.7.7.18" evidence="10"/>
<comment type="caution">
    <text evidence="12">The sequence shown here is derived from an EMBL/GenBank/DDBJ whole genome shotgun (WGS) entry which is preliminary data.</text>
</comment>
<dbReference type="SUPFAM" id="SSF52374">
    <property type="entry name" value="Nucleotidylyl transferase"/>
    <property type="match status" value="1"/>
</dbReference>
<organism evidence="12 13">
    <name type="scientific">Negativicoccus succinicivorans DORA_17_25</name>
    <dbReference type="NCBI Taxonomy" id="1403945"/>
    <lineage>
        <taxon>Bacteria</taxon>
        <taxon>Bacillati</taxon>
        <taxon>Bacillota</taxon>
        <taxon>Negativicutes</taxon>
        <taxon>Veillonellales</taxon>
        <taxon>Veillonellaceae</taxon>
        <taxon>Negativicoccus</taxon>
    </lineage>
</organism>
<keyword evidence="4 10" id="KW-0808">Transferase</keyword>
<comment type="similarity">
    <text evidence="10">Belongs to the NadD family.</text>
</comment>
<keyword evidence="3 10" id="KW-0662">Pyridine nucleotide biosynthesis</keyword>
<dbReference type="PANTHER" id="PTHR39321:SF3">
    <property type="entry name" value="PHOSPHOPANTETHEINE ADENYLYLTRANSFERASE"/>
    <property type="match status" value="1"/>
</dbReference>
<reference evidence="12 13" key="1">
    <citation type="submission" date="2013-12" db="EMBL/GenBank/DDBJ databases">
        <title>A Varibaculum cambriense genome reconstructed from a premature infant gut community with otherwise low bacterial novelty that shifts toward anaerobic metabolism during the third week of life.</title>
        <authorList>
            <person name="Brown C.T."/>
            <person name="Sharon I."/>
            <person name="Thomas B.C."/>
            <person name="Castelle C.J."/>
            <person name="Morowitz M.J."/>
            <person name="Banfield J.F."/>
        </authorList>
    </citation>
    <scope>NUCLEOTIDE SEQUENCE [LARGE SCALE GENOMIC DNA]</scope>
    <source>
        <strain evidence="13">DORA_17_25</strain>
    </source>
</reference>
<gene>
    <name evidence="10" type="primary">nadD</name>
    <name evidence="12" type="ORF">Q612_NSC00329G0086</name>
</gene>
<name>W1U0J3_9FIRM</name>
<evidence type="ECO:0000256" key="8">
    <source>
        <dbReference type="ARBA" id="ARBA00023027"/>
    </source>
</evidence>
<dbReference type="HAMAP" id="MF_00244">
    <property type="entry name" value="NaMN_adenylyltr"/>
    <property type="match status" value="1"/>
</dbReference>
<evidence type="ECO:0000256" key="5">
    <source>
        <dbReference type="ARBA" id="ARBA00022695"/>
    </source>
</evidence>
<dbReference type="InterPro" id="IPR004821">
    <property type="entry name" value="Cyt_trans-like"/>
</dbReference>
<proteinExistence type="inferred from homology"/>
<dbReference type="InterPro" id="IPR014729">
    <property type="entry name" value="Rossmann-like_a/b/a_fold"/>
</dbReference>
<dbReference type="NCBIfam" id="TIGR00482">
    <property type="entry name" value="nicotinate (nicotinamide) nucleotide adenylyltransferase"/>
    <property type="match status" value="1"/>
</dbReference>
<evidence type="ECO:0000313" key="13">
    <source>
        <dbReference type="Proteomes" id="UP000018840"/>
    </source>
</evidence>
<dbReference type="GO" id="GO:0005524">
    <property type="term" value="F:ATP binding"/>
    <property type="evidence" value="ECO:0007669"/>
    <property type="project" value="UniProtKB-KW"/>
</dbReference>
<dbReference type="Gene3D" id="3.40.50.620">
    <property type="entry name" value="HUPs"/>
    <property type="match status" value="1"/>
</dbReference>
<dbReference type="Pfam" id="PF01467">
    <property type="entry name" value="CTP_transf_like"/>
    <property type="match status" value="1"/>
</dbReference>
<dbReference type="UniPathway" id="UPA00253">
    <property type="reaction ID" value="UER00332"/>
</dbReference>
<comment type="pathway">
    <text evidence="2 10">Cofactor biosynthesis; NAD(+) biosynthesis; deamido-NAD(+) from nicotinate D-ribonucleotide: step 1/1.</text>
</comment>
<keyword evidence="7 10" id="KW-0067">ATP-binding</keyword>
<evidence type="ECO:0000313" key="12">
    <source>
        <dbReference type="EMBL" id="ETI86164.1"/>
    </source>
</evidence>
<dbReference type="GO" id="GO:0004515">
    <property type="term" value="F:nicotinate-nucleotide adenylyltransferase activity"/>
    <property type="evidence" value="ECO:0007669"/>
    <property type="project" value="UniProtKB-UniRule"/>
</dbReference>
<evidence type="ECO:0000256" key="10">
    <source>
        <dbReference type="HAMAP-Rule" id="MF_00244"/>
    </source>
</evidence>
<feature type="domain" description="Cytidyltransferase-like" evidence="11">
    <location>
        <begin position="9"/>
        <end position="178"/>
    </location>
</feature>
<evidence type="ECO:0000256" key="2">
    <source>
        <dbReference type="ARBA" id="ARBA00005019"/>
    </source>
</evidence>
<keyword evidence="5 10" id="KW-0548">Nucleotidyltransferase</keyword>
<dbReference type="PANTHER" id="PTHR39321">
    <property type="entry name" value="NICOTINATE-NUCLEOTIDE ADENYLYLTRANSFERASE-RELATED"/>
    <property type="match status" value="1"/>
</dbReference>
<dbReference type="GO" id="GO:0009435">
    <property type="term" value="P:NAD+ biosynthetic process"/>
    <property type="evidence" value="ECO:0007669"/>
    <property type="project" value="UniProtKB-UniRule"/>
</dbReference>